<keyword evidence="17" id="KW-1185">Reference proteome</keyword>
<keyword evidence="5 11" id="KW-0547">Nucleotide-binding</keyword>
<organism evidence="16 17">
    <name type="scientific">Pyronema omphalodes (strain CBS 100304)</name>
    <name type="common">Pyronema confluens</name>
    <dbReference type="NCBI Taxonomy" id="1076935"/>
    <lineage>
        <taxon>Eukaryota</taxon>
        <taxon>Fungi</taxon>
        <taxon>Dikarya</taxon>
        <taxon>Ascomycota</taxon>
        <taxon>Pezizomycotina</taxon>
        <taxon>Pezizomycetes</taxon>
        <taxon>Pezizales</taxon>
        <taxon>Pyronemataceae</taxon>
        <taxon>Pyronema</taxon>
    </lineage>
</organism>
<dbReference type="GO" id="GO:0006429">
    <property type="term" value="P:leucyl-tRNA aminoacylation"/>
    <property type="evidence" value="ECO:0007669"/>
    <property type="project" value="InterPro"/>
</dbReference>
<evidence type="ECO:0000259" key="13">
    <source>
        <dbReference type="Pfam" id="PF08264"/>
    </source>
</evidence>
<evidence type="ECO:0000256" key="3">
    <source>
        <dbReference type="ARBA" id="ARBA00013164"/>
    </source>
</evidence>
<dbReference type="InterPro" id="IPR009008">
    <property type="entry name" value="Val/Leu/Ile-tRNA-synth_edit"/>
</dbReference>
<dbReference type="Gene3D" id="1.10.730.10">
    <property type="entry name" value="Isoleucyl-tRNA Synthetase, Domain 1"/>
    <property type="match status" value="2"/>
</dbReference>
<evidence type="ECO:0000256" key="1">
    <source>
        <dbReference type="ARBA" id="ARBA00004305"/>
    </source>
</evidence>
<dbReference type="PANTHER" id="PTHR43740:SF2">
    <property type="entry name" value="LEUCINE--TRNA LIGASE, MITOCHONDRIAL"/>
    <property type="match status" value="1"/>
</dbReference>
<dbReference type="FunFam" id="3.40.50.620:FF:000100">
    <property type="entry name" value="probable leucine--tRNA ligase, mitochondrial"/>
    <property type="match status" value="1"/>
</dbReference>
<keyword evidence="6 11" id="KW-0067">ATP-binding</keyword>
<dbReference type="Gene3D" id="3.40.50.620">
    <property type="entry name" value="HUPs"/>
    <property type="match status" value="2"/>
</dbReference>
<evidence type="ECO:0000313" key="16">
    <source>
        <dbReference type="EMBL" id="CCX06576.1"/>
    </source>
</evidence>
<reference evidence="16 17" key="1">
    <citation type="journal article" date="2013" name="PLoS Genet.">
        <title>The genome and development-dependent transcriptomes of Pyronema confluens: a window into fungal evolution.</title>
        <authorList>
            <person name="Traeger S."/>
            <person name="Altegoer F."/>
            <person name="Freitag M."/>
            <person name="Gabaldon T."/>
            <person name="Kempken F."/>
            <person name="Kumar A."/>
            <person name="Marcet-Houben M."/>
            <person name="Poggeler S."/>
            <person name="Stajich J.E."/>
            <person name="Nowrousian M."/>
        </authorList>
    </citation>
    <scope>NUCLEOTIDE SEQUENCE [LARGE SCALE GENOMIC DNA]</scope>
    <source>
        <strain evidence="17">CBS 100304</strain>
        <tissue evidence="16">Vegetative mycelium</tissue>
    </source>
</reference>
<feature type="domain" description="Leucyl-tRNA synthetase editing" evidence="15">
    <location>
        <begin position="254"/>
        <end position="439"/>
    </location>
</feature>
<dbReference type="NCBIfam" id="TIGR00396">
    <property type="entry name" value="leuS_bact"/>
    <property type="match status" value="1"/>
</dbReference>
<evidence type="ECO:0000256" key="5">
    <source>
        <dbReference type="ARBA" id="ARBA00022741"/>
    </source>
</evidence>
<dbReference type="HAMAP" id="MF_00049_B">
    <property type="entry name" value="Leu_tRNA_synth_B"/>
    <property type="match status" value="1"/>
</dbReference>
<evidence type="ECO:0000259" key="14">
    <source>
        <dbReference type="Pfam" id="PF09334"/>
    </source>
</evidence>
<dbReference type="PANTHER" id="PTHR43740">
    <property type="entry name" value="LEUCYL-TRNA SYNTHETASE"/>
    <property type="match status" value="1"/>
</dbReference>
<evidence type="ECO:0000256" key="9">
    <source>
        <dbReference type="ARBA" id="ARBA00030520"/>
    </source>
</evidence>
<dbReference type="PRINTS" id="PR00985">
    <property type="entry name" value="TRNASYNTHLEU"/>
</dbReference>
<dbReference type="GO" id="GO:0005759">
    <property type="term" value="C:mitochondrial matrix"/>
    <property type="evidence" value="ECO:0007669"/>
    <property type="project" value="UniProtKB-SubCell"/>
</dbReference>
<dbReference type="InterPro" id="IPR001412">
    <property type="entry name" value="aa-tRNA-synth_I_CS"/>
</dbReference>
<keyword evidence="7 11" id="KW-0648">Protein biosynthesis</keyword>
<dbReference type="OrthoDB" id="15954at2759"/>
<evidence type="ECO:0000256" key="4">
    <source>
        <dbReference type="ARBA" id="ARBA00022598"/>
    </source>
</evidence>
<dbReference type="PROSITE" id="PS00178">
    <property type="entry name" value="AA_TRNA_LIGASE_I"/>
    <property type="match status" value="1"/>
</dbReference>
<dbReference type="SUPFAM" id="SSF52374">
    <property type="entry name" value="Nucleotidylyl transferase"/>
    <property type="match status" value="1"/>
</dbReference>
<dbReference type="AlphaFoldDB" id="U4KXN0"/>
<dbReference type="InterPro" id="IPR013155">
    <property type="entry name" value="M/V/L/I-tRNA-synth_anticd-bd"/>
</dbReference>
<dbReference type="SUPFAM" id="SSF47323">
    <property type="entry name" value="Anticodon-binding domain of a subclass of class I aminoacyl-tRNA synthetases"/>
    <property type="match status" value="1"/>
</dbReference>
<evidence type="ECO:0000256" key="10">
    <source>
        <dbReference type="ARBA" id="ARBA00047469"/>
    </source>
</evidence>
<dbReference type="EMBL" id="HF935298">
    <property type="protein sequence ID" value="CCX06576.1"/>
    <property type="molecule type" value="Genomic_DNA"/>
</dbReference>
<dbReference type="Proteomes" id="UP000018144">
    <property type="component" value="Unassembled WGS sequence"/>
</dbReference>
<proteinExistence type="inferred from homology"/>
<dbReference type="FunFam" id="3.40.50.620:FF:000003">
    <property type="entry name" value="Leucine--tRNA ligase"/>
    <property type="match status" value="1"/>
</dbReference>
<dbReference type="InterPro" id="IPR009080">
    <property type="entry name" value="tRNAsynth_Ia_anticodon-bd"/>
</dbReference>
<accession>U4KXN0</accession>
<dbReference type="GO" id="GO:0002161">
    <property type="term" value="F:aminoacyl-tRNA deacylase activity"/>
    <property type="evidence" value="ECO:0007669"/>
    <property type="project" value="InterPro"/>
</dbReference>
<feature type="domain" description="Methionyl/Leucyl tRNA synthetase" evidence="14">
    <location>
        <begin position="67"/>
        <end position="203"/>
    </location>
</feature>
<evidence type="ECO:0000259" key="12">
    <source>
        <dbReference type="Pfam" id="PF00133"/>
    </source>
</evidence>
<evidence type="ECO:0000256" key="2">
    <source>
        <dbReference type="ARBA" id="ARBA00005594"/>
    </source>
</evidence>
<dbReference type="OMA" id="GIEHACM"/>
<sequence>MRLGLPLIPLARRSLLSTRIPLRSLRAASTYPEFTALDAKWRNHLRTPKPVAADPTNPTKGNNEKFYILSMFPYPSGSLHMGHLRVYTISDVLSRFRRMQGYDVIHPMGWDAFGLPAENAAIERNVSAKSWTEKNIKAMKEQFEAMGVAFDWDREVTTCSPDYYAHTQRLFLQLFKHGLAYRANSTVNWDPIDETVLANEQVSASGHSWRSGALVEKKDLEQWFFKITAFKEQLLDDLETLKDAWPERVRTMQKNWIGKSSGSKIRFPVKVGDAESKVEVFTTRLDTLPGVQYLALSTAHPLVTAAAEGNEELQKFIAEAKANAAAAGPENKSKRGFLLPGIECRNPLLGETMPVFVAEYVLEGYGEGAVMGVPGHDTRDHAFWLENCPNEPIRTVVEGTTEASTKEEGIFTKKGKLTDSTGEYCGLSSAEAVKTFLEKLGPEWAEESTQWRLRDWLVSRQRYWGTPIPVVHCKSCGIVPVPDEDLPIELPEGINISGKGGSPLSKAEEWVNCPCPACNAPAKRDTDTMDTFIDSSWYWARYIDSKNPKELVSPEKADKGLPVDLYVGGVEHAILHLLYSRFIAKFLASSGIWPNPSNNTAEPFKKLITQGMVHGLTFTCPETGRFLKPEEVDVFPSNEEAIMRIGGKVPNKSWEKMSKSKYNGVDPVTCIGNHGADATRAHVLFAAPVSDVLNWEEFKIVGVQRFLLRVLKLAKTNNFSAVEPELEKFNDTEKTVWNILQQTVKNVTEAFADTIALNTTVSDLMKLENSLSANLKGCSPAVQYHATQSLLRLLAPIAPAVAEEGWETMHKGTKLEGSKVLEMRWPEVDTREVLQSAKKDIAIAINGKVRFTLQVEEELGGAEQSALLGLVNGHEQWTKWGAGKEVKKVIVGKGGKLVNFMLR</sequence>
<comment type="similarity">
    <text evidence="2 11">Belongs to the class-I aminoacyl-tRNA synthetase family.</text>
</comment>
<feature type="domain" description="Methionyl/Valyl/Leucyl/Isoleucyl-tRNA synthetase anticodon-binding" evidence="13">
    <location>
        <begin position="734"/>
        <end position="857"/>
    </location>
</feature>
<dbReference type="CDD" id="cd00812">
    <property type="entry name" value="LeuRS_core"/>
    <property type="match status" value="1"/>
</dbReference>
<dbReference type="InterPro" id="IPR014729">
    <property type="entry name" value="Rossmann-like_a/b/a_fold"/>
</dbReference>
<dbReference type="Pfam" id="PF00133">
    <property type="entry name" value="tRNA-synt_1"/>
    <property type="match status" value="1"/>
</dbReference>
<dbReference type="InterPro" id="IPR025709">
    <property type="entry name" value="Leu_tRNA-synth_edit"/>
</dbReference>
<evidence type="ECO:0000256" key="6">
    <source>
        <dbReference type="ARBA" id="ARBA00022840"/>
    </source>
</evidence>
<dbReference type="eggNOG" id="KOG0435">
    <property type="taxonomic scope" value="Eukaryota"/>
</dbReference>
<keyword evidence="8 11" id="KW-0030">Aminoacyl-tRNA synthetase</keyword>
<protein>
    <recommendedName>
        <fullName evidence="3">leucine--tRNA ligase</fullName>
        <ecNumber evidence="3">6.1.1.4</ecNumber>
    </recommendedName>
    <alternativeName>
        <fullName evidence="9">Leucyl-tRNA synthetase</fullName>
    </alternativeName>
</protein>
<dbReference type="EC" id="6.1.1.4" evidence="3"/>
<evidence type="ECO:0000313" key="17">
    <source>
        <dbReference type="Proteomes" id="UP000018144"/>
    </source>
</evidence>
<evidence type="ECO:0000256" key="11">
    <source>
        <dbReference type="RuleBase" id="RU363035"/>
    </source>
</evidence>
<keyword evidence="4 11" id="KW-0436">Ligase</keyword>
<evidence type="ECO:0000259" key="15">
    <source>
        <dbReference type="Pfam" id="PF13603"/>
    </source>
</evidence>
<name>U4KXN0_PYROM</name>
<comment type="subcellular location">
    <subcellularLocation>
        <location evidence="1">Mitochondrion matrix</location>
    </subcellularLocation>
</comment>
<dbReference type="GO" id="GO:0004823">
    <property type="term" value="F:leucine-tRNA ligase activity"/>
    <property type="evidence" value="ECO:0007669"/>
    <property type="project" value="UniProtKB-EC"/>
</dbReference>
<dbReference type="FunFam" id="1.10.730.10:FF:000002">
    <property type="entry name" value="Leucine--tRNA ligase"/>
    <property type="match status" value="1"/>
</dbReference>
<dbReference type="InterPro" id="IPR015413">
    <property type="entry name" value="Methionyl/Leucyl_tRNA_Synth"/>
</dbReference>
<dbReference type="Pfam" id="PF13603">
    <property type="entry name" value="tRNA-synt_1_2"/>
    <property type="match status" value="1"/>
</dbReference>
<dbReference type="InterPro" id="IPR002300">
    <property type="entry name" value="aa-tRNA-synth_Ia"/>
</dbReference>
<dbReference type="STRING" id="1076935.U4KXN0"/>
<feature type="domain" description="Aminoacyl-tRNA synthetase class Ia" evidence="12">
    <location>
        <begin position="453"/>
        <end position="613"/>
    </location>
</feature>
<dbReference type="Pfam" id="PF09334">
    <property type="entry name" value="tRNA-synt_1g"/>
    <property type="match status" value="1"/>
</dbReference>
<evidence type="ECO:0000256" key="8">
    <source>
        <dbReference type="ARBA" id="ARBA00023146"/>
    </source>
</evidence>
<dbReference type="SUPFAM" id="SSF50677">
    <property type="entry name" value="ValRS/IleRS/LeuRS editing domain"/>
    <property type="match status" value="1"/>
</dbReference>
<evidence type="ECO:0000256" key="7">
    <source>
        <dbReference type="ARBA" id="ARBA00022917"/>
    </source>
</evidence>
<comment type="catalytic activity">
    <reaction evidence="10">
        <text>tRNA(Leu) + L-leucine + ATP = L-leucyl-tRNA(Leu) + AMP + diphosphate</text>
        <dbReference type="Rhea" id="RHEA:11688"/>
        <dbReference type="Rhea" id="RHEA-COMP:9613"/>
        <dbReference type="Rhea" id="RHEA-COMP:9622"/>
        <dbReference type="ChEBI" id="CHEBI:30616"/>
        <dbReference type="ChEBI" id="CHEBI:33019"/>
        <dbReference type="ChEBI" id="CHEBI:57427"/>
        <dbReference type="ChEBI" id="CHEBI:78442"/>
        <dbReference type="ChEBI" id="CHEBI:78494"/>
        <dbReference type="ChEBI" id="CHEBI:456215"/>
        <dbReference type="EC" id="6.1.1.4"/>
    </reaction>
</comment>
<dbReference type="InterPro" id="IPR002302">
    <property type="entry name" value="Leu-tRNA-ligase"/>
</dbReference>
<dbReference type="GO" id="GO:0005524">
    <property type="term" value="F:ATP binding"/>
    <property type="evidence" value="ECO:0007669"/>
    <property type="project" value="UniProtKB-KW"/>
</dbReference>
<dbReference type="GO" id="GO:0032543">
    <property type="term" value="P:mitochondrial translation"/>
    <property type="evidence" value="ECO:0007669"/>
    <property type="project" value="TreeGrafter"/>
</dbReference>
<dbReference type="Pfam" id="PF08264">
    <property type="entry name" value="Anticodon_1"/>
    <property type="match status" value="1"/>
</dbReference>
<gene>
    <name evidence="16" type="ORF">PCON_06163</name>
</gene>